<evidence type="ECO:0000256" key="1">
    <source>
        <dbReference type="SAM" id="MobiDB-lite"/>
    </source>
</evidence>
<proteinExistence type="predicted"/>
<reference evidence="2" key="2">
    <citation type="submission" date="2022-01" db="EMBL/GenBank/DDBJ databases">
        <authorList>
            <person name="Yamashiro T."/>
            <person name="Shiraishi A."/>
            <person name="Satake H."/>
            <person name="Nakayama K."/>
        </authorList>
    </citation>
    <scope>NUCLEOTIDE SEQUENCE</scope>
</reference>
<dbReference type="EMBL" id="BQNB010018898">
    <property type="protein sequence ID" value="GJT79429.1"/>
    <property type="molecule type" value="Genomic_DNA"/>
</dbReference>
<gene>
    <name evidence="2" type="ORF">Tco_1053771</name>
</gene>
<protein>
    <submittedName>
        <fullName evidence="2">Uncharacterized protein</fullName>
    </submittedName>
</protein>
<dbReference type="Proteomes" id="UP001151760">
    <property type="component" value="Unassembled WGS sequence"/>
</dbReference>
<feature type="compositionally biased region" description="Basic residues" evidence="1">
    <location>
        <begin position="9"/>
        <end position="19"/>
    </location>
</feature>
<name>A0ABQ5GVS6_9ASTR</name>
<keyword evidence="3" id="KW-1185">Reference proteome</keyword>
<comment type="caution">
    <text evidence="2">The sequence shown here is derived from an EMBL/GenBank/DDBJ whole genome shotgun (WGS) entry which is preliminary data.</text>
</comment>
<sequence>MLPPEAKARRSSKHLHPHLSCKDLKEHLQTYRNNLKTSSNTKFKNVDTSPRTRNEKQTGQFENQRAVTVAGNTETVETQKEDAGIQLSAQQSEWLHATDDEPEDHELEAHYMYMETI</sequence>
<evidence type="ECO:0000313" key="3">
    <source>
        <dbReference type="Proteomes" id="UP001151760"/>
    </source>
</evidence>
<accession>A0ABQ5GVS6</accession>
<organism evidence="2 3">
    <name type="scientific">Tanacetum coccineum</name>
    <dbReference type="NCBI Taxonomy" id="301880"/>
    <lineage>
        <taxon>Eukaryota</taxon>
        <taxon>Viridiplantae</taxon>
        <taxon>Streptophyta</taxon>
        <taxon>Embryophyta</taxon>
        <taxon>Tracheophyta</taxon>
        <taxon>Spermatophyta</taxon>
        <taxon>Magnoliopsida</taxon>
        <taxon>eudicotyledons</taxon>
        <taxon>Gunneridae</taxon>
        <taxon>Pentapetalae</taxon>
        <taxon>asterids</taxon>
        <taxon>campanulids</taxon>
        <taxon>Asterales</taxon>
        <taxon>Asteraceae</taxon>
        <taxon>Asteroideae</taxon>
        <taxon>Anthemideae</taxon>
        <taxon>Anthemidinae</taxon>
        <taxon>Tanacetum</taxon>
    </lineage>
</organism>
<feature type="region of interest" description="Disordered" evidence="1">
    <location>
        <begin position="37"/>
        <end position="62"/>
    </location>
</feature>
<feature type="region of interest" description="Disordered" evidence="1">
    <location>
        <begin position="1"/>
        <end position="21"/>
    </location>
</feature>
<evidence type="ECO:0000313" key="2">
    <source>
        <dbReference type="EMBL" id="GJT79429.1"/>
    </source>
</evidence>
<feature type="compositionally biased region" description="Polar residues" evidence="1">
    <location>
        <begin position="37"/>
        <end position="49"/>
    </location>
</feature>
<reference evidence="2" key="1">
    <citation type="journal article" date="2022" name="Int. J. Mol. Sci.">
        <title>Draft Genome of Tanacetum Coccineum: Genomic Comparison of Closely Related Tanacetum-Family Plants.</title>
        <authorList>
            <person name="Yamashiro T."/>
            <person name="Shiraishi A."/>
            <person name="Nakayama K."/>
            <person name="Satake H."/>
        </authorList>
    </citation>
    <scope>NUCLEOTIDE SEQUENCE</scope>
</reference>